<dbReference type="Proteomes" id="UP000252706">
    <property type="component" value="Unassembled WGS sequence"/>
</dbReference>
<organism evidence="1 2">
    <name type="scientific">Phaeobacter gallaeciensis</name>
    <dbReference type="NCBI Taxonomy" id="60890"/>
    <lineage>
        <taxon>Bacteria</taxon>
        <taxon>Pseudomonadati</taxon>
        <taxon>Pseudomonadota</taxon>
        <taxon>Alphaproteobacteria</taxon>
        <taxon>Rhodobacterales</taxon>
        <taxon>Roseobacteraceae</taxon>
        <taxon>Phaeobacter</taxon>
    </lineage>
</organism>
<comment type="caution">
    <text evidence="1">The sequence shown here is derived from an EMBL/GenBank/DDBJ whole genome shotgun (WGS) entry which is preliminary data.</text>
</comment>
<proteinExistence type="predicted"/>
<evidence type="ECO:0000313" key="1">
    <source>
        <dbReference type="EMBL" id="RBW52444.1"/>
    </source>
</evidence>
<evidence type="ECO:0000313" key="2">
    <source>
        <dbReference type="Proteomes" id="UP000252706"/>
    </source>
</evidence>
<dbReference type="RefSeq" id="WP_113824699.1">
    <property type="nucleotide sequence ID" value="NZ_QOCE01000039.1"/>
</dbReference>
<accession>A0A366WRG7</accession>
<dbReference type="EMBL" id="QOCE01000039">
    <property type="protein sequence ID" value="RBW52444.1"/>
    <property type="molecule type" value="Genomic_DNA"/>
</dbReference>
<dbReference type="AlphaFoldDB" id="A0A366WRG7"/>
<dbReference type="OrthoDB" id="8373799at2"/>
<gene>
    <name evidence="1" type="ORF">DS909_17135</name>
</gene>
<sequence>MHISFTPMRREDRLELSKADDVLTINGETFDFSPLSEGSTLPQDAVSCDWLASDVERVDGVIQLTLILPHGANAGEETLFPAPIEALNGPILLPPYTLDDREV</sequence>
<name>A0A366WRG7_9RHOB</name>
<protein>
    <submittedName>
        <fullName evidence="1">Uncharacterized protein</fullName>
    </submittedName>
</protein>
<reference evidence="1 2" key="1">
    <citation type="submission" date="2018-07" db="EMBL/GenBank/DDBJ databases">
        <title>Modular assembly of carbohydrate-degrading microbial communities in the ocean.</title>
        <authorList>
            <person name="Enke T.N."/>
            <person name="Datta M.S."/>
            <person name="Schwartzman J.A."/>
            <person name="Cermak N."/>
            <person name="Schmitz D.A."/>
            <person name="Barrere J."/>
            <person name="Cordero O.X."/>
        </authorList>
    </citation>
    <scope>NUCLEOTIDE SEQUENCE [LARGE SCALE GENOMIC DNA]</scope>
    <source>
        <strain evidence="1 2">C3M10</strain>
    </source>
</reference>